<gene>
    <name evidence="1" type="ORF">A3H60_02120</name>
</gene>
<reference evidence="1 2" key="1">
    <citation type="journal article" date="2016" name="Nat. Commun.">
        <title>Thousands of microbial genomes shed light on interconnected biogeochemical processes in an aquifer system.</title>
        <authorList>
            <person name="Anantharaman K."/>
            <person name="Brown C.T."/>
            <person name="Hug L.A."/>
            <person name="Sharon I."/>
            <person name="Castelle C.J."/>
            <person name="Probst A.J."/>
            <person name="Thomas B.C."/>
            <person name="Singh A."/>
            <person name="Wilkins M.J."/>
            <person name="Karaoz U."/>
            <person name="Brodie E.L."/>
            <person name="Williams K.H."/>
            <person name="Hubbard S.S."/>
            <person name="Banfield J.F."/>
        </authorList>
    </citation>
    <scope>NUCLEOTIDE SEQUENCE [LARGE SCALE GENOMIC DNA]</scope>
</reference>
<proteinExistence type="predicted"/>
<accession>A0A1G2UNH6</accession>
<organism evidence="1 2">
    <name type="scientific">Candidatus Zambryskibacteria bacterium RIFCSPLOWO2_02_FULL_44_12b</name>
    <dbReference type="NCBI Taxonomy" id="1802772"/>
    <lineage>
        <taxon>Bacteria</taxon>
        <taxon>Candidatus Zambryskiibacteriota</taxon>
    </lineage>
</organism>
<dbReference type="EMBL" id="MHWP01000004">
    <property type="protein sequence ID" value="OHB10902.1"/>
    <property type="molecule type" value="Genomic_DNA"/>
</dbReference>
<dbReference type="STRING" id="1802772.A3H60_02120"/>
<name>A0A1G2UNH6_9BACT</name>
<protein>
    <recommendedName>
        <fullName evidence="3">Cupin 2 conserved barrel domain-containing protein</fullName>
    </recommendedName>
</protein>
<dbReference type="Proteomes" id="UP000177202">
    <property type="component" value="Unassembled WGS sequence"/>
</dbReference>
<dbReference type="InterPro" id="IPR014710">
    <property type="entry name" value="RmlC-like_jellyroll"/>
</dbReference>
<sequence>MPKEGKMPKPRPVRHVLAETVDQFLHAPLKQGSRVVEESKRLYEDGFPVRFIQNYNVTYRLAEVHIHEDDIFLCMDGSVHFILGGQLVNPWTKDGLTFLADSINGGEEVVLNKGDWLHIPAGQAHQHLTPRLCHLMVVKVAPPEGQVRLDYLKGIKPKEGSVK</sequence>
<dbReference type="AlphaFoldDB" id="A0A1G2UNH6"/>
<dbReference type="InterPro" id="IPR011051">
    <property type="entry name" value="RmlC_Cupin_sf"/>
</dbReference>
<evidence type="ECO:0008006" key="3">
    <source>
        <dbReference type="Google" id="ProtNLM"/>
    </source>
</evidence>
<evidence type="ECO:0000313" key="1">
    <source>
        <dbReference type="EMBL" id="OHB10902.1"/>
    </source>
</evidence>
<dbReference type="SUPFAM" id="SSF51182">
    <property type="entry name" value="RmlC-like cupins"/>
    <property type="match status" value="1"/>
</dbReference>
<comment type="caution">
    <text evidence="1">The sequence shown here is derived from an EMBL/GenBank/DDBJ whole genome shotgun (WGS) entry which is preliminary data.</text>
</comment>
<dbReference type="Gene3D" id="2.60.120.10">
    <property type="entry name" value="Jelly Rolls"/>
    <property type="match status" value="1"/>
</dbReference>
<evidence type="ECO:0000313" key="2">
    <source>
        <dbReference type="Proteomes" id="UP000177202"/>
    </source>
</evidence>